<protein>
    <submittedName>
        <fullName evidence="1">Arabinan endo-1 5-alpha-L-arabinosidase</fullName>
    </submittedName>
</protein>
<dbReference type="EMBL" id="LJCR01003157">
    <property type="protein sequence ID" value="KPV47867.1"/>
    <property type="molecule type" value="Genomic_DNA"/>
</dbReference>
<feature type="non-terminal residue" evidence="1">
    <location>
        <position position="1"/>
    </location>
</feature>
<evidence type="ECO:0000313" key="2">
    <source>
        <dbReference type="Proteomes" id="UP000050509"/>
    </source>
</evidence>
<dbReference type="Proteomes" id="UP000050509">
    <property type="component" value="Unassembled WGS sequence"/>
</dbReference>
<name>A0A0P9EUG1_9CHLR</name>
<accession>A0A0P9EUG1</accession>
<organism evidence="1 2">
    <name type="scientific">Kouleothrix aurantiaca</name>
    <dbReference type="NCBI Taxonomy" id="186479"/>
    <lineage>
        <taxon>Bacteria</taxon>
        <taxon>Bacillati</taxon>
        <taxon>Chloroflexota</taxon>
        <taxon>Chloroflexia</taxon>
        <taxon>Chloroflexales</taxon>
        <taxon>Roseiflexineae</taxon>
        <taxon>Roseiflexaceae</taxon>
        <taxon>Kouleothrix</taxon>
    </lineage>
</organism>
<gene>
    <name evidence="1" type="ORF">SE17_41140</name>
</gene>
<reference evidence="1 2" key="1">
    <citation type="submission" date="2015-09" db="EMBL/GenBank/DDBJ databases">
        <title>Draft genome sequence of Kouleothrix aurantiaca JCM 19913.</title>
        <authorList>
            <person name="Hemp J."/>
        </authorList>
    </citation>
    <scope>NUCLEOTIDE SEQUENCE [LARGE SCALE GENOMIC DNA]</scope>
    <source>
        <strain evidence="1 2">COM-B</strain>
    </source>
</reference>
<dbReference type="InterPro" id="IPR013320">
    <property type="entry name" value="ConA-like_dom_sf"/>
</dbReference>
<comment type="caution">
    <text evidence="1">The sequence shown here is derived from an EMBL/GenBank/DDBJ whole genome shotgun (WGS) entry which is preliminary data.</text>
</comment>
<sequence>DTQSADLFETSNNASVLTERAPRGNYIVETRVRVNVPDEGCCFNYVQGGLVIYGDDDNFIKLTTASIWNTRQTEFAKEWFPVPAGYPRYGNTVVGPPGEWTTLRLVRRVTGSGEEYQAYTSRDGRIWERGGVWTHHLGANARIGLVSMGGAGFTTSFDYVRVYTVQH</sequence>
<dbReference type="SUPFAM" id="SSF49899">
    <property type="entry name" value="Concanavalin A-like lectins/glucanases"/>
    <property type="match status" value="1"/>
</dbReference>
<proteinExistence type="predicted"/>
<dbReference type="PATRIC" id="fig|186479.3.peg.6594"/>
<dbReference type="AlphaFoldDB" id="A0A0P9EUG1"/>
<dbReference type="Gene3D" id="2.60.120.200">
    <property type="match status" value="1"/>
</dbReference>
<evidence type="ECO:0000313" key="1">
    <source>
        <dbReference type="EMBL" id="KPV47867.1"/>
    </source>
</evidence>
<keyword evidence="2" id="KW-1185">Reference proteome</keyword>